<keyword evidence="2" id="KW-1185">Reference proteome</keyword>
<dbReference type="EMBL" id="GG662372">
    <property type="protein sequence ID" value="EAS05343.2"/>
    <property type="molecule type" value="Genomic_DNA"/>
</dbReference>
<dbReference type="AlphaFoldDB" id="Q24C95"/>
<sequence>MSSSKEFCDKCDSIKETDPQYETAKKLMMQQGCFQENKNLTDCLNLFHKDWRSCKNETDLLTKCIQNSKKQ</sequence>
<proteinExistence type="predicted"/>
<accession>Q24C95</accession>
<name>Q24C95_TETTS</name>
<dbReference type="InParanoid" id="Q24C95"/>
<protein>
    <submittedName>
        <fullName evidence="1">Uncharacterized protein</fullName>
    </submittedName>
</protein>
<dbReference type="HOGENOM" id="CLU_2297317_0_0_1"/>
<gene>
    <name evidence="1" type="ORF">TTHERM_00695770</name>
</gene>
<dbReference type="Proteomes" id="UP000009168">
    <property type="component" value="Unassembled WGS sequence"/>
</dbReference>
<dbReference type="KEGG" id="tet:TTHERM_00695770"/>
<evidence type="ECO:0000313" key="2">
    <source>
        <dbReference type="Proteomes" id="UP000009168"/>
    </source>
</evidence>
<dbReference type="RefSeq" id="XP_001025588.2">
    <property type="nucleotide sequence ID" value="XM_001025588.2"/>
</dbReference>
<reference evidence="2" key="1">
    <citation type="journal article" date="2006" name="PLoS Biol.">
        <title>Macronuclear genome sequence of the ciliate Tetrahymena thermophila, a model eukaryote.</title>
        <authorList>
            <person name="Eisen J.A."/>
            <person name="Coyne R.S."/>
            <person name="Wu M."/>
            <person name="Wu D."/>
            <person name="Thiagarajan M."/>
            <person name="Wortman J.R."/>
            <person name="Badger J.H."/>
            <person name="Ren Q."/>
            <person name="Amedeo P."/>
            <person name="Jones K.M."/>
            <person name="Tallon L.J."/>
            <person name="Delcher A.L."/>
            <person name="Salzberg S.L."/>
            <person name="Silva J.C."/>
            <person name="Haas B.J."/>
            <person name="Majoros W.H."/>
            <person name="Farzad M."/>
            <person name="Carlton J.M."/>
            <person name="Smith R.K. Jr."/>
            <person name="Garg J."/>
            <person name="Pearlman R.E."/>
            <person name="Karrer K.M."/>
            <person name="Sun L."/>
            <person name="Manning G."/>
            <person name="Elde N.C."/>
            <person name="Turkewitz A.P."/>
            <person name="Asai D.J."/>
            <person name="Wilkes D.E."/>
            <person name="Wang Y."/>
            <person name="Cai H."/>
            <person name="Collins K."/>
            <person name="Stewart B.A."/>
            <person name="Lee S.R."/>
            <person name="Wilamowska K."/>
            <person name="Weinberg Z."/>
            <person name="Ruzzo W.L."/>
            <person name="Wloga D."/>
            <person name="Gaertig J."/>
            <person name="Frankel J."/>
            <person name="Tsao C.-C."/>
            <person name="Gorovsky M.A."/>
            <person name="Keeling P.J."/>
            <person name="Waller R.F."/>
            <person name="Patron N.J."/>
            <person name="Cherry J.M."/>
            <person name="Stover N.A."/>
            <person name="Krieger C.J."/>
            <person name="del Toro C."/>
            <person name="Ryder H.F."/>
            <person name="Williamson S.C."/>
            <person name="Barbeau R.A."/>
            <person name="Hamilton E.P."/>
            <person name="Orias E."/>
        </authorList>
    </citation>
    <scope>NUCLEOTIDE SEQUENCE [LARGE SCALE GENOMIC DNA]</scope>
    <source>
        <strain evidence="2">SB210</strain>
    </source>
</reference>
<organism evidence="1 2">
    <name type="scientific">Tetrahymena thermophila (strain SB210)</name>
    <dbReference type="NCBI Taxonomy" id="312017"/>
    <lineage>
        <taxon>Eukaryota</taxon>
        <taxon>Sar</taxon>
        <taxon>Alveolata</taxon>
        <taxon>Ciliophora</taxon>
        <taxon>Intramacronucleata</taxon>
        <taxon>Oligohymenophorea</taxon>
        <taxon>Hymenostomatida</taxon>
        <taxon>Tetrahymenina</taxon>
        <taxon>Tetrahymenidae</taxon>
        <taxon>Tetrahymena</taxon>
    </lineage>
</organism>
<dbReference type="GeneID" id="7837809"/>
<evidence type="ECO:0000313" key="1">
    <source>
        <dbReference type="EMBL" id="EAS05343.2"/>
    </source>
</evidence>